<dbReference type="PROSITE" id="PS50195">
    <property type="entry name" value="PX"/>
    <property type="match status" value="1"/>
</dbReference>
<evidence type="ECO:0000256" key="5">
    <source>
        <dbReference type="ARBA" id="ARBA00022490"/>
    </source>
</evidence>
<evidence type="ECO:0000313" key="14">
    <source>
        <dbReference type="Proteomes" id="UP000019384"/>
    </source>
</evidence>
<evidence type="ECO:0000256" key="9">
    <source>
        <dbReference type="ARBA" id="ARBA00041273"/>
    </source>
</evidence>
<comment type="subcellular location">
    <subcellularLocation>
        <location evidence="2">Cytoplasm</location>
    </subcellularLocation>
    <subcellularLocation>
        <location evidence="1">Endomembrane system</location>
        <topology evidence="1">Peripheral membrane protein</topology>
    </subcellularLocation>
</comment>
<dbReference type="GO" id="GO:0032456">
    <property type="term" value="P:endocytic recycling"/>
    <property type="evidence" value="ECO:0007669"/>
    <property type="project" value="TreeGrafter"/>
</dbReference>
<protein>
    <recommendedName>
        <fullName evidence="8">Sorting nexin-4</fullName>
    </recommendedName>
    <alternativeName>
        <fullName evidence="9">Autophagy-related protein 24</fullName>
    </alternativeName>
</protein>
<feature type="compositionally biased region" description="Basic and acidic residues" evidence="11">
    <location>
        <begin position="595"/>
        <end position="621"/>
    </location>
</feature>
<dbReference type="SMART" id="SM00312">
    <property type="entry name" value="PX"/>
    <property type="match status" value="1"/>
</dbReference>
<sequence>MNDQFTSVQWDRDEQSDSKLHTEMPIPEDEDSDTNSHTGSAVLPDEASNDDDTALNPHKAEVGLVTDGSANGTQSATTEPDSIFIDTVVSTPVTEYDGQNYFISYLVETKSNNPAFKSKSFSTRRRFSDFNFLYVCLTSDLPTCIIPPLPNKERLEYLKGGRFAEHFTAKRSSSLNTFLSRISKHPVLKNAKIFHIFLEDSDYWNTYKQNLKISKDMNSSAAGSAGNPADDKLEAFSDYIMNAFKKPTYESKNAKEFQEILLKSNKLQDNLNKVEKIYQRVTKKQGDLAHDFDKFGNEIMKLNKLLASDFKTDLPNGAGNSDTRLSEQFSAFHENVRKVSEYTTVLNENIDYHYLTSLKDLDHYISQLKHLIKLKEAKSLDFEMLSSYLDKAVAERQTLMHGGGVTSSAEGAIGFLSKKLESITSGFTHSYPVAQGNATNERVAKLTSRIELLEKEKAAAFKMFQTFEIDILNEYSLFDTIKNEEIFSGLQDLSTHYLEYYTSIVKAWQPLDFGPVTGEFDSAIPSKLKDDDPLFEHSDISNNNAAIEDSLIKIQEQKQRDPLPHPPQEMDTQIDIHEAANQNEVPEIEHSEVEDNVHHVRDGPSSDEIYKNEVEEEEHLHSVSHSESYNEETSEEEDGLLGVDF</sequence>
<dbReference type="InterPro" id="IPR001683">
    <property type="entry name" value="PX_dom"/>
</dbReference>
<dbReference type="GO" id="GO:0015031">
    <property type="term" value="P:protein transport"/>
    <property type="evidence" value="ECO:0007669"/>
    <property type="project" value="TreeGrafter"/>
</dbReference>
<feature type="domain" description="PX" evidence="12">
    <location>
        <begin position="83"/>
        <end position="204"/>
    </location>
</feature>
<feature type="region of interest" description="Disordered" evidence="11">
    <location>
        <begin position="595"/>
        <end position="645"/>
    </location>
</feature>
<dbReference type="GO" id="GO:0005769">
    <property type="term" value="C:early endosome"/>
    <property type="evidence" value="ECO:0007669"/>
    <property type="project" value="TreeGrafter"/>
</dbReference>
<dbReference type="HOGENOM" id="CLU_027221_0_0_1"/>
<dbReference type="Gene3D" id="1.20.1270.60">
    <property type="entry name" value="Arfaptin homology (AH) domain/BAR domain"/>
    <property type="match status" value="1"/>
</dbReference>
<dbReference type="GeneID" id="34522703"/>
<accession>W6MSG7</accession>
<feature type="region of interest" description="Disordered" evidence="11">
    <location>
        <begin position="1"/>
        <end position="56"/>
    </location>
</feature>
<feature type="coiled-coil region" evidence="10">
    <location>
        <begin position="436"/>
        <end position="463"/>
    </location>
</feature>
<dbReference type="CDD" id="cd06863">
    <property type="entry name" value="PX_Atg24p"/>
    <property type="match status" value="1"/>
</dbReference>
<dbReference type="SUPFAM" id="SSF103657">
    <property type="entry name" value="BAR/IMD domain-like"/>
    <property type="match status" value="1"/>
</dbReference>
<evidence type="ECO:0000256" key="4">
    <source>
        <dbReference type="ARBA" id="ARBA00022448"/>
    </source>
</evidence>
<keyword evidence="6" id="KW-0446">Lipid-binding</keyword>
<reference evidence="13" key="1">
    <citation type="submission" date="2013-12" db="EMBL/GenBank/DDBJ databases">
        <authorList>
            <person name="Genoscope - CEA"/>
        </authorList>
    </citation>
    <scope>NUCLEOTIDE SEQUENCE</scope>
    <source>
        <strain evidence="13">CBS 1993</strain>
    </source>
</reference>
<evidence type="ECO:0000313" key="13">
    <source>
        <dbReference type="EMBL" id="CDK29328.1"/>
    </source>
</evidence>
<evidence type="ECO:0000259" key="12">
    <source>
        <dbReference type="PROSITE" id="PS50195"/>
    </source>
</evidence>
<keyword evidence="10" id="KW-0175">Coiled coil</keyword>
<dbReference type="AlphaFoldDB" id="W6MSG7"/>
<dbReference type="RefSeq" id="XP_022461315.1">
    <property type="nucleotide sequence ID" value="XM_022600500.1"/>
</dbReference>
<dbReference type="GO" id="GO:0034727">
    <property type="term" value="P:piecemeal microautophagy of the nucleus"/>
    <property type="evidence" value="ECO:0007669"/>
    <property type="project" value="TreeGrafter"/>
</dbReference>
<dbReference type="GO" id="GO:0000422">
    <property type="term" value="P:autophagy of mitochondrion"/>
    <property type="evidence" value="ECO:0007669"/>
    <property type="project" value="TreeGrafter"/>
</dbReference>
<dbReference type="STRING" id="1382522.W6MSG7"/>
<dbReference type="PANTHER" id="PTHR45949:SF2">
    <property type="entry name" value="SORTING NEXIN-4"/>
    <property type="match status" value="1"/>
</dbReference>
<evidence type="ECO:0000256" key="1">
    <source>
        <dbReference type="ARBA" id="ARBA00004184"/>
    </source>
</evidence>
<comment type="similarity">
    <text evidence="3">Belongs to the sorting nexin family.</text>
</comment>
<keyword evidence="14" id="KW-1185">Reference proteome</keyword>
<dbReference type="EMBL" id="HG793130">
    <property type="protein sequence ID" value="CDK29328.1"/>
    <property type="molecule type" value="Genomic_DNA"/>
</dbReference>
<dbReference type="GO" id="GO:0035091">
    <property type="term" value="F:phosphatidylinositol binding"/>
    <property type="evidence" value="ECO:0007669"/>
    <property type="project" value="InterPro"/>
</dbReference>
<feature type="compositionally biased region" description="Acidic residues" evidence="11">
    <location>
        <begin position="629"/>
        <end position="639"/>
    </location>
</feature>
<keyword evidence="5" id="KW-0963">Cytoplasm</keyword>
<evidence type="ECO:0000256" key="7">
    <source>
        <dbReference type="ARBA" id="ARBA00023136"/>
    </source>
</evidence>
<proteinExistence type="inferred from homology"/>
<dbReference type="InterPro" id="IPR036871">
    <property type="entry name" value="PX_dom_sf"/>
</dbReference>
<gene>
    <name evidence="13" type="ORF">KUCA_T00005316001</name>
</gene>
<evidence type="ECO:0000256" key="3">
    <source>
        <dbReference type="ARBA" id="ARBA00010883"/>
    </source>
</evidence>
<dbReference type="Gene3D" id="3.30.1520.10">
    <property type="entry name" value="Phox-like domain"/>
    <property type="match status" value="1"/>
</dbReference>
<dbReference type="Proteomes" id="UP000019384">
    <property type="component" value="Unassembled WGS sequence"/>
</dbReference>
<dbReference type="GO" id="GO:0061709">
    <property type="term" value="P:reticulophagy"/>
    <property type="evidence" value="ECO:0007669"/>
    <property type="project" value="TreeGrafter"/>
</dbReference>
<dbReference type="OrthoDB" id="205639at2759"/>
<keyword evidence="4" id="KW-0813">Transport</keyword>
<dbReference type="PANTHER" id="PTHR45949">
    <property type="entry name" value="SORTING NEXIN-4"/>
    <property type="match status" value="1"/>
</dbReference>
<dbReference type="InterPro" id="IPR027267">
    <property type="entry name" value="AH/BAR_dom_sf"/>
</dbReference>
<name>W6MSG7_9ASCO</name>
<keyword evidence="7" id="KW-0472">Membrane</keyword>
<evidence type="ECO:0000256" key="8">
    <source>
        <dbReference type="ARBA" id="ARBA00040748"/>
    </source>
</evidence>
<evidence type="ECO:0000256" key="2">
    <source>
        <dbReference type="ARBA" id="ARBA00004496"/>
    </source>
</evidence>
<dbReference type="SUPFAM" id="SSF64268">
    <property type="entry name" value="PX domain"/>
    <property type="match status" value="1"/>
</dbReference>
<evidence type="ECO:0000256" key="6">
    <source>
        <dbReference type="ARBA" id="ARBA00023121"/>
    </source>
</evidence>
<dbReference type="Pfam" id="PF00787">
    <property type="entry name" value="PX"/>
    <property type="match status" value="1"/>
</dbReference>
<evidence type="ECO:0000256" key="10">
    <source>
        <dbReference type="SAM" id="Coils"/>
    </source>
</evidence>
<reference evidence="13" key="2">
    <citation type="submission" date="2014-02" db="EMBL/GenBank/DDBJ databases">
        <title>Complete DNA sequence of /Kuraishia capsulata/ illustrates novel genomic features among budding yeasts (/Saccharomycotina/).</title>
        <authorList>
            <person name="Morales L."/>
            <person name="Noel B."/>
            <person name="Porcel B."/>
            <person name="Marcet-Houben M."/>
            <person name="Hullo M-F."/>
            <person name="Sacerdot C."/>
            <person name="Tekaia F."/>
            <person name="Leh-Louis V."/>
            <person name="Despons L."/>
            <person name="Khanna V."/>
            <person name="Aury J-M."/>
            <person name="Barbe V."/>
            <person name="Couloux A."/>
            <person name="Labadie K."/>
            <person name="Pelletier E."/>
            <person name="Souciet J-L."/>
            <person name="Boekhout T."/>
            <person name="Gabaldon T."/>
            <person name="Wincker P."/>
            <person name="Dujon B."/>
        </authorList>
    </citation>
    <scope>NUCLEOTIDE SEQUENCE</scope>
    <source>
        <strain evidence="13">CBS 1993</strain>
    </source>
</reference>
<evidence type="ECO:0000256" key="11">
    <source>
        <dbReference type="SAM" id="MobiDB-lite"/>
    </source>
</evidence>
<dbReference type="GO" id="GO:0000407">
    <property type="term" value="C:phagophore assembly site"/>
    <property type="evidence" value="ECO:0007669"/>
    <property type="project" value="TreeGrafter"/>
</dbReference>
<feature type="compositionally biased region" description="Basic and acidic residues" evidence="11">
    <location>
        <begin position="10"/>
        <end position="22"/>
    </location>
</feature>
<organism evidence="13 14">
    <name type="scientific">Kuraishia capsulata CBS 1993</name>
    <dbReference type="NCBI Taxonomy" id="1382522"/>
    <lineage>
        <taxon>Eukaryota</taxon>
        <taxon>Fungi</taxon>
        <taxon>Dikarya</taxon>
        <taxon>Ascomycota</taxon>
        <taxon>Saccharomycotina</taxon>
        <taxon>Pichiomycetes</taxon>
        <taxon>Pichiales</taxon>
        <taxon>Pichiaceae</taxon>
        <taxon>Kuraishia</taxon>
    </lineage>
</organism>